<dbReference type="STRING" id="4081.A0A3Q7F112"/>
<keyword evidence="2" id="KW-0472">Membrane</keyword>
<feature type="transmembrane region" description="Helical" evidence="2">
    <location>
        <begin position="1080"/>
        <end position="1102"/>
    </location>
</feature>
<dbReference type="PANTHER" id="PTHR47213:SF1">
    <property type="entry name" value="OS07G0567300 PROTEIN"/>
    <property type="match status" value="1"/>
</dbReference>
<dbReference type="EnsemblPlants" id="Solyc02g068780.3.1">
    <property type="protein sequence ID" value="Solyc02g068780.3.1"/>
    <property type="gene ID" value="Solyc02g068780.3"/>
</dbReference>
<evidence type="ECO:0000259" key="3">
    <source>
        <dbReference type="PROSITE" id="PS51222"/>
    </source>
</evidence>
<keyword evidence="2" id="KW-1133">Transmembrane helix</keyword>
<dbReference type="Proteomes" id="UP000004994">
    <property type="component" value="Chromosome 2"/>
</dbReference>
<dbReference type="PROSITE" id="PS51222">
    <property type="entry name" value="DCD"/>
    <property type="match status" value="1"/>
</dbReference>
<reference evidence="4" key="2">
    <citation type="submission" date="2019-01" db="UniProtKB">
        <authorList>
            <consortium name="EnsemblPlants"/>
        </authorList>
    </citation>
    <scope>IDENTIFICATION</scope>
    <source>
        <strain evidence="4">cv. Heinz 1706</strain>
    </source>
</reference>
<sequence>MEYDNEEHGFISVPAPEFGAIFMSNIATKRECFKHSVFGLPLSMGNFVKEVKKGMILFLFEYERRQLFGVYRAISDGGMNIVPHAFSSSGKQFSAQVQFELIWRCSPLSEDEFCDAIRENYFSARKFHFGLSDEQVHRLLRLFSSRKLKNKLPPRKLTTGVSNGIDKDLIMVSNKSYTLSGGSNIKRSNADLRPSLSRGHPRSFHGVKRVPDDMFSIDHREKNEDIVDSAEYLYYNDKKRRIGYDEAFSRDNAAEDKLHVHSPTEELGFPGDDEWSLNDRVKRKHKINTNCTPAPSNYMEDSDLRRTVHDANLVVRDQIVKENNMDSNFGPGRSNESDNARTRLGAHYAGFSRNNHVDRAHSMDISHEPSLSRNNRSDPFWNVGTASDNWPKTLDDRVGGKKSHLDPDINSTIVSERFVNSPYKKKGMRKDGRLFRREISENESKFRTGIIREFDHQESTDDDDVCFLSMRKGANEKCADRFLIPTASNGNSAYAGDVGRQMAEVGSYPMNDFDGLVPGTENFKRPLSGADCTVYSPMKKRTPGYSTKFLAGTEFPQSTEGQNLGQSCSKFHDATITRVMPYKDELPNSCYGHTETYEVEQGSIFVRGPPSSNVYRENNFASSKGISSPYSHPEFTKRGLESASEGGKMVLLSQDGFSNPLINVGISESVEPYRSGSFGYRTAFISRASIVPQLTRDDINEGETWRFSSQAALGSIARNSFSGNYQCADEQIADGHVIWQGSDATHVGRRCRSPNTSWLLQGNVLTNLDYANRPGADVVNDEYENNRLTKVLHSDTRNSRRSVFSRLSLAPKVHKPREQEFDYSMSFDEHYYMDTTVDEIMDSLYEDQKIVPKKPLNRKPFIRKVGSGETNRSGKHASVVKNDAEQTADSMMRVLKGSANEVLEETMNHILAETRMVDFKRRRETNRTSEQSTVKLNKEEETNANEHTVLQNAQGNSSQTAVAKDSADKPFKRRKLVRPVFDENNCRSDLNHQLPCQTLDTAKTDKVITLGMLCSHRVTGDPSDPLDWISLLGGLHMGITCYFHPNTLLRPKPSVTSEVATAYRPPYHMLRNLRTRRRPLYGAHICALAAAILLLLSVSLLYSRLNFFLQPNNPHPHPLQYDTISLNNPLVDDLADADYRSSDDRIDELDVADSNNNNDDEFLLSNESEEDDEEIINQYPRVSSTYFYDQRHGVVRRAFNKRSIEEWEDYVNFESRMKLGLGFKSDESKAAFGSDDLPVDVQMRMKLSEIESVEDALLLKGSPLREGWGEWFEKKSDFLRRDRMFKSNLEALNPNNNPMLQDPDGAGTTGLTKGDKIVLKGLMNEFKKVPFLVKKPLSVSELTKSELVNDALELQKMAGLAKNDVFESKELKFNSDLVKTNDEDVNRGKRVKRRTLNDDARIGKRVVHDSGGDSAPRSKEDIRNGNMKVVEDDSRGEVSGLVFADGKRWGYFPGLHPRLSFTNFMDSFFRKAKCTMRVFMVWNSPAWMFTARYQRGLESVLNRHRDACVVVFSETIELNFFSGFVKDGFKVAVVMPNLDELLLGTPTHVFASF</sequence>
<evidence type="ECO:0000256" key="1">
    <source>
        <dbReference type="SAM" id="MobiDB-lite"/>
    </source>
</evidence>
<dbReference type="InParanoid" id="A0A3Q7F112"/>
<name>A0A3Q7F112_SOLLC</name>
<dbReference type="PaxDb" id="4081-Solyc02g068780.2.1"/>
<feature type="region of interest" description="Disordered" evidence="1">
    <location>
        <begin position="921"/>
        <end position="969"/>
    </location>
</feature>
<reference evidence="4" key="1">
    <citation type="journal article" date="2012" name="Nature">
        <title>The tomato genome sequence provides insights into fleshy fruit evolution.</title>
        <authorList>
            <consortium name="Tomato Genome Consortium"/>
        </authorList>
    </citation>
    <scope>NUCLEOTIDE SEQUENCE [LARGE SCALE GENOMIC DNA]</scope>
    <source>
        <strain evidence="4">cv. Heinz 1706</strain>
    </source>
</reference>
<evidence type="ECO:0000313" key="5">
    <source>
        <dbReference type="Proteomes" id="UP000004994"/>
    </source>
</evidence>
<feature type="compositionally biased region" description="Polar residues" evidence="1">
    <location>
        <begin position="945"/>
        <end position="961"/>
    </location>
</feature>
<feature type="domain" description="DCD" evidence="3">
    <location>
        <begin position="15"/>
        <end position="145"/>
    </location>
</feature>
<protein>
    <recommendedName>
        <fullName evidence="3">DCD domain-containing protein</fullName>
    </recommendedName>
</protein>
<dbReference type="InterPro" id="IPR044789">
    <property type="entry name" value="Put_A1-4-GlycosylTfrase_plant"/>
</dbReference>
<keyword evidence="2" id="KW-0812">Transmembrane</keyword>
<evidence type="ECO:0000256" key="2">
    <source>
        <dbReference type="SAM" id="Phobius"/>
    </source>
</evidence>
<dbReference type="PANTHER" id="PTHR47213">
    <property type="entry name" value="OS07G0567300 PROTEIN"/>
    <property type="match status" value="1"/>
</dbReference>
<proteinExistence type="predicted"/>
<dbReference type="Gramene" id="Solyc02g068780.3.1">
    <property type="protein sequence ID" value="Solyc02g068780.3.1"/>
    <property type="gene ID" value="Solyc02g068780.3"/>
</dbReference>
<dbReference type="Pfam" id="PF10539">
    <property type="entry name" value="Dev_Cell_Death"/>
    <property type="match status" value="1"/>
</dbReference>
<keyword evidence="5" id="KW-1185">Reference proteome</keyword>
<organism evidence="4">
    <name type="scientific">Solanum lycopersicum</name>
    <name type="common">Tomato</name>
    <name type="synonym">Lycopersicon esculentum</name>
    <dbReference type="NCBI Taxonomy" id="4081"/>
    <lineage>
        <taxon>Eukaryota</taxon>
        <taxon>Viridiplantae</taxon>
        <taxon>Streptophyta</taxon>
        <taxon>Embryophyta</taxon>
        <taxon>Tracheophyta</taxon>
        <taxon>Spermatophyta</taxon>
        <taxon>Magnoliopsida</taxon>
        <taxon>eudicotyledons</taxon>
        <taxon>Gunneridae</taxon>
        <taxon>Pentapetalae</taxon>
        <taxon>asterids</taxon>
        <taxon>lamiids</taxon>
        <taxon>Solanales</taxon>
        <taxon>Solanaceae</taxon>
        <taxon>Solanoideae</taxon>
        <taxon>Solaneae</taxon>
        <taxon>Solanum</taxon>
        <taxon>Solanum subgen. Lycopersicon</taxon>
    </lineage>
</organism>
<accession>A0A3Q7F112</accession>
<dbReference type="OMA" id="ATKRDCF"/>
<dbReference type="InterPro" id="IPR013989">
    <property type="entry name" value="Dev_and_cell_death_domain"/>
</dbReference>
<dbReference type="SMART" id="SM00767">
    <property type="entry name" value="DCD"/>
    <property type="match status" value="1"/>
</dbReference>
<evidence type="ECO:0000313" key="4">
    <source>
        <dbReference type="EnsemblPlants" id="Solyc02g068780.3.1"/>
    </source>
</evidence>